<name>A0ABV7W750_9BURK</name>
<proteinExistence type="predicted"/>
<evidence type="ECO:0000313" key="1">
    <source>
        <dbReference type="EMBL" id="MFC3685649.1"/>
    </source>
</evidence>
<keyword evidence="2" id="KW-1185">Reference proteome</keyword>
<evidence type="ECO:0000313" key="2">
    <source>
        <dbReference type="Proteomes" id="UP001595729"/>
    </source>
</evidence>
<gene>
    <name evidence="1" type="ORF">ACFOPI_18755</name>
</gene>
<dbReference type="Proteomes" id="UP001595729">
    <property type="component" value="Unassembled WGS sequence"/>
</dbReference>
<organism evidence="1 2">
    <name type="scientific">Hydrogenophaga luteola</name>
    <dbReference type="NCBI Taxonomy" id="1591122"/>
    <lineage>
        <taxon>Bacteria</taxon>
        <taxon>Pseudomonadati</taxon>
        <taxon>Pseudomonadota</taxon>
        <taxon>Betaproteobacteria</taxon>
        <taxon>Burkholderiales</taxon>
        <taxon>Comamonadaceae</taxon>
        <taxon>Hydrogenophaga</taxon>
    </lineage>
</organism>
<dbReference type="EMBL" id="JBHRXX010000009">
    <property type="protein sequence ID" value="MFC3685649.1"/>
    <property type="molecule type" value="Genomic_DNA"/>
</dbReference>
<accession>A0ABV7W750</accession>
<reference evidence="2" key="1">
    <citation type="journal article" date="2019" name="Int. J. Syst. Evol. Microbiol.">
        <title>The Global Catalogue of Microorganisms (GCM) 10K type strain sequencing project: providing services to taxonomists for standard genome sequencing and annotation.</title>
        <authorList>
            <consortium name="The Broad Institute Genomics Platform"/>
            <consortium name="The Broad Institute Genome Sequencing Center for Infectious Disease"/>
            <person name="Wu L."/>
            <person name="Ma J."/>
        </authorList>
    </citation>
    <scope>NUCLEOTIDE SEQUENCE [LARGE SCALE GENOMIC DNA]</scope>
    <source>
        <strain evidence="2">KCTC 42501</strain>
    </source>
</reference>
<sequence length="101" mass="10687">MKKSIIRVAIALCAIGVGYFIFGAVTDAAASSKSEKICSAVRVGMTTQQLEQFATEGGGWYRASNKDRGRVGASGWNLICRCGVETKDGVVSSVSKSLCIY</sequence>
<protein>
    <submittedName>
        <fullName evidence="1">Uncharacterized protein</fullName>
    </submittedName>
</protein>
<comment type="caution">
    <text evidence="1">The sequence shown here is derived from an EMBL/GenBank/DDBJ whole genome shotgun (WGS) entry which is preliminary data.</text>
</comment>